<dbReference type="InterPro" id="IPR007487">
    <property type="entry name" value="ABC_transpt-TYRBP-like"/>
</dbReference>
<feature type="signal peptide" evidence="2">
    <location>
        <begin position="1"/>
        <end position="20"/>
    </location>
</feature>
<dbReference type="Pfam" id="PF04392">
    <property type="entry name" value="ABC_sub_bind"/>
    <property type="match status" value="1"/>
</dbReference>
<dbReference type="AlphaFoldDB" id="A0A1U9K495"/>
<dbReference type="Proteomes" id="UP000188603">
    <property type="component" value="Chromosome"/>
</dbReference>
<dbReference type="KEGG" id="ntr:B0W44_02865"/>
<evidence type="ECO:0000313" key="4">
    <source>
        <dbReference type="Proteomes" id="UP000188603"/>
    </source>
</evidence>
<evidence type="ECO:0000256" key="2">
    <source>
        <dbReference type="SAM" id="SignalP"/>
    </source>
</evidence>
<dbReference type="CDD" id="cd06325">
    <property type="entry name" value="PBP1_ABC_unchar_transporter"/>
    <property type="match status" value="1"/>
</dbReference>
<dbReference type="SUPFAM" id="SSF53822">
    <property type="entry name" value="Periplasmic binding protein-like I"/>
    <property type="match status" value="1"/>
</dbReference>
<dbReference type="PANTHER" id="PTHR35271">
    <property type="entry name" value="ABC TRANSPORTER, SUBSTRATE-BINDING LIPOPROTEIN-RELATED"/>
    <property type="match status" value="1"/>
</dbReference>
<keyword evidence="4" id="KW-1185">Reference proteome</keyword>
<protein>
    <submittedName>
        <fullName evidence="3">Sugar ABC transporter substrate-binding protein</fullName>
    </submittedName>
</protein>
<evidence type="ECO:0000256" key="1">
    <source>
        <dbReference type="SAM" id="MobiDB-lite"/>
    </source>
</evidence>
<evidence type="ECO:0000313" key="3">
    <source>
        <dbReference type="EMBL" id="AQS54867.1"/>
    </source>
</evidence>
<feature type="compositionally biased region" description="Acidic residues" evidence="1">
    <location>
        <begin position="30"/>
        <end position="51"/>
    </location>
</feature>
<feature type="region of interest" description="Disordered" evidence="1">
    <location>
        <begin position="25"/>
        <end position="51"/>
    </location>
</feature>
<organism evidence="3 4">
    <name type="scientific">Novibacillus thermophilus</name>
    <dbReference type="NCBI Taxonomy" id="1471761"/>
    <lineage>
        <taxon>Bacteria</taxon>
        <taxon>Bacillati</taxon>
        <taxon>Bacillota</taxon>
        <taxon>Bacilli</taxon>
        <taxon>Bacillales</taxon>
        <taxon>Thermoactinomycetaceae</taxon>
        <taxon>Novibacillus</taxon>
    </lineage>
</organism>
<dbReference type="PROSITE" id="PS51257">
    <property type="entry name" value="PROKAR_LIPOPROTEIN"/>
    <property type="match status" value="1"/>
</dbReference>
<dbReference type="EMBL" id="CP019699">
    <property type="protein sequence ID" value="AQS54867.1"/>
    <property type="molecule type" value="Genomic_DNA"/>
</dbReference>
<feature type="chain" id="PRO_5039712809" evidence="2">
    <location>
        <begin position="21"/>
        <end position="347"/>
    </location>
</feature>
<keyword evidence="2" id="KW-0732">Signal</keyword>
<sequence length="347" mass="36319">MKKRWGPLTLVLLALMLVLAACGQPSSDAGETEENAAETGEGDEATSEGDESVTIGINQLVEHPSLDAAREGFMQAFADNGYTEGDNVTFDVQNAQGDQSTATSIANKFASDGVDLVLAIATPAAQATAQAITDIPVLITAVTEPVEAGLVESWEAPGSNVTGTSDLNPVADQLSLIPEIAPDAKTVGIVYSSGEVNSEVQVELAQEAADELGLELELATVSNKSEVLQAAQSLAGNVDAFYVPTDNTIVDALESMIQVAEESQIPLIVGEGDSVERGGLATWGINYEKLGYQTGEMAIKILEGENPADMPVETLEDIELSINVSAAERMGVDIPQELLDQADNVIE</sequence>
<dbReference type="Gene3D" id="3.40.50.2300">
    <property type="match status" value="2"/>
</dbReference>
<proteinExistence type="predicted"/>
<gene>
    <name evidence="3" type="ORF">B0W44_02865</name>
</gene>
<dbReference type="STRING" id="1471761.B0W44_02865"/>
<accession>A0A1U9K495</accession>
<reference evidence="3 4" key="1">
    <citation type="journal article" date="2015" name="Int. J. Syst. Evol. Microbiol.">
        <title>Novibacillus thermophilus gen. nov., sp. nov., a Gram-staining-negative and moderately thermophilic member of the family Thermoactinomycetaceae.</title>
        <authorList>
            <person name="Yang G."/>
            <person name="Chen J."/>
            <person name="Zhou S."/>
        </authorList>
    </citation>
    <scope>NUCLEOTIDE SEQUENCE [LARGE SCALE GENOMIC DNA]</scope>
    <source>
        <strain evidence="3 4">SG-1</strain>
    </source>
</reference>
<dbReference type="PANTHER" id="PTHR35271:SF1">
    <property type="entry name" value="ABC TRANSPORTER, SUBSTRATE-BINDING LIPOPROTEIN"/>
    <property type="match status" value="1"/>
</dbReference>
<dbReference type="RefSeq" id="WP_228441437.1">
    <property type="nucleotide sequence ID" value="NZ_CP019699.1"/>
</dbReference>
<name>A0A1U9K495_9BACL</name>
<dbReference type="InterPro" id="IPR028082">
    <property type="entry name" value="Peripla_BP_I"/>
</dbReference>